<dbReference type="SUPFAM" id="SSF55073">
    <property type="entry name" value="Nucleotide cyclase"/>
    <property type="match status" value="1"/>
</dbReference>
<evidence type="ECO:0000259" key="8">
    <source>
        <dbReference type="PROSITE" id="PS50885"/>
    </source>
</evidence>
<evidence type="ECO:0000313" key="12">
    <source>
        <dbReference type="Proteomes" id="UP000298763"/>
    </source>
</evidence>
<dbReference type="Proteomes" id="UP000584325">
    <property type="component" value="Unassembled WGS sequence"/>
</dbReference>
<dbReference type="OrthoDB" id="8929028at2"/>
<sequence length="546" mass="58860">MHRIHPFNTLKARMTVIVCALVFLSGILLAIYAVNIVERDMAKLVGDREYALLSSAAAQMEQDLQSKRAVLRVTAEGMRAAQVFRPAAVRRHLEQVPSLDQQFFNTVAIDAKGVLMTSLSGDAAAGQATAQSTLAAREYFQQTVERRRGLLSRPLRSALSGKPIVLLTEPVFNPAGTLQFVLASSIDLSEAEFFRHLDRLKPGRNGYMFVITTEGVILHHPDAGRLLRNVADEQGGIVPSTRQALAGMNGWVLARNKAGVNSLIGYRRLATADWIVGIVYPTAEAFAPLVAMRQRAIERTGIAAAVAGLLGLFATMLLLRPLETLRRQVASIRRGDAGIDIIDLTRRDEIGALSRAIHALTEERAKAEAESARLASTDSLTGVCNRRAMESELDKAVLRQGRTHGGLGVAFLDIDHFKQINDSHGHGTGDAVLVEFARRLKLAVRGTDIVARYAGDEFVVVFEGLFSADELPALGAKIVEAMRVPFDVIAGGLNVTTSVGLAFSGADSTRESLLKCADEALYAAKAAGRDGYFVDGIVARTCGAGH</sequence>
<dbReference type="PROSITE" id="PS50885">
    <property type="entry name" value="HAMP"/>
    <property type="match status" value="1"/>
</dbReference>
<dbReference type="AlphaFoldDB" id="A0A4P8HLQ9"/>
<evidence type="ECO:0000259" key="9">
    <source>
        <dbReference type="PROSITE" id="PS50887"/>
    </source>
</evidence>
<dbReference type="Gene3D" id="3.30.70.270">
    <property type="match status" value="1"/>
</dbReference>
<dbReference type="InterPro" id="IPR043128">
    <property type="entry name" value="Rev_trsase/Diguanyl_cyclase"/>
</dbReference>
<dbReference type="Pfam" id="PF00672">
    <property type="entry name" value="HAMP"/>
    <property type="match status" value="1"/>
</dbReference>
<dbReference type="InterPro" id="IPR029787">
    <property type="entry name" value="Nucleotide_cyclase"/>
</dbReference>
<evidence type="ECO:0000256" key="1">
    <source>
        <dbReference type="ARBA" id="ARBA00004651"/>
    </source>
</evidence>
<dbReference type="InterPro" id="IPR003660">
    <property type="entry name" value="HAMP_dom"/>
</dbReference>
<keyword evidence="12" id="KW-1185">Reference proteome</keyword>
<evidence type="ECO:0000313" key="13">
    <source>
        <dbReference type="Proteomes" id="UP000584325"/>
    </source>
</evidence>
<dbReference type="InterPro" id="IPR029151">
    <property type="entry name" value="Sensor-like_sf"/>
</dbReference>
<evidence type="ECO:0000256" key="7">
    <source>
        <dbReference type="SAM" id="Phobius"/>
    </source>
</evidence>
<dbReference type="SMART" id="SM00267">
    <property type="entry name" value="GGDEF"/>
    <property type="match status" value="1"/>
</dbReference>
<dbReference type="SUPFAM" id="SSF103190">
    <property type="entry name" value="Sensory domain-like"/>
    <property type="match status" value="1"/>
</dbReference>
<dbReference type="PANTHER" id="PTHR46663">
    <property type="entry name" value="DIGUANYLATE CYCLASE DGCT-RELATED"/>
    <property type="match status" value="1"/>
</dbReference>
<dbReference type="CDD" id="cd06225">
    <property type="entry name" value="HAMP"/>
    <property type="match status" value="1"/>
</dbReference>
<dbReference type="SUPFAM" id="SSF158472">
    <property type="entry name" value="HAMP domain-like"/>
    <property type="match status" value="1"/>
</dbReference>
<dbReference type="Pfam" id="PF02743">
    <property type="entry name" value="dCache_1"/>
    <property type="match status" value="1"/>
</dbReference>
<dbReference type="GO" id="GO:0005886">
    <property type="term" value="C:plasma membrane"/>
    <property type="evidence" value="ECO:0007669"/>
    <property type="project" value="UniProtKB-SubCell"/>
</dbReference>
<dbReference type="CDD" id="cd01949">
    <property type="entry name" value="GGDEF"/>
    <property type="match status" value="1"/>
</dbReference>
<feature type="coiled-coil region" evidence="6">
    <location>
        <begin position="350"/>
        <end position="377"/>
    </location>
</feature>
<comment type="subcellular location">
    <subcellularLocation>
        <location evidence="1">Cell membrane</location>
        <topology evidence="1">Multi-pass membrane protein</topology>
    </subcellularLocation>
</comment>
<evidence type="ECO:0000256" key="6">
    <source>
        <dbReference type="SAM" id="Coils"/>
    </source>
</evidence>
<keyword evidence="4 7" id="KW-1133">Transmembrane helix</keyword>
<dbReference type="CDD" id="cd12914">
    <property type="entry name" value="PDC1_DGC_like"/>
    <property type="match status" value="1"/>
</dbReference>
<dbReference type="Proteomes" id="UP000298763">
    <property type="component" value="Chromosome"/>
</dbReference>
<feature type="transmembrane region" description="Helical" evidence="7">
    <location>
        <begin position="12"/>
        <end position="34"/>
    </location>
</feature>
<evidence type="ECO:0000256" key="4">
    <source>
        <dbReference type="ARBA" id="ARBA00022989"/>
    </source>
</evidence>
<feature type="transmembrane region" description="Helical" evidence="7">
    <location>
        <begin position="301"/>
        <end position="319"/>
    </location>
</feature>
<keyword evidence="6" id="KW-0175">Coiled coil</keyword>
<name>A0A4P8HLQ9_9BURK</name>
<dbReference type="PROSITE" id="PS50887">
    <property type="entry name" value="GGDEF"/>
    <property type="match status" value="1"/>
</dbReference>
<keyword evidence="2" id="KW-1003">Cell membrane</keyword>
<accession>A0A4P8HLQ9</accession>
<evidence type="ECO:0000256" key="5">
    <source>
        <dbReference type="ARBA" id="ARBA00023136"/>
    </source>
</evidence>
<keyword evidence="5 7" id="KW-0472">Membrane</keyword>
<feature type="domain" description="GGDEF" evidence="9">
    <location>
        <begin position="405"/>
        <end position="537"/>
    </location>
</feature>
<proteinExistence type="predicted"/>
<dbReference type="FunFam" id="3.30.70.270:FF:000001">
    <property type="entry name" value="Diguanylate cyclase domain protein"/>
    <property type="match status" value="1"/>
</dbReference>
<evidence type="ECO:0000313" key="10">
    <source>
        <dbReference type="EMBL" id="MBB3224942.1"/>
    </source>
</evidence>
<dbReference type="NCBIfam" id="TIGR00254">
    <property type="entry name" value="GGDEF"/>
    <property type="match status" value="1"/>
</dbReference>
<evidence type="ECO:0000313" key="11">
    <source>
        <dbReference type="EMBL" id="QCP09220.1"/>
    </source>
</evidence>
<evidence type="ECO:0000256" key="3">
    <source>
        <dbReference type="ARBA" id="ARBA00022692"/>
    </source>
</evidence>
<dbReference type="CDD" id="cd12912">
    <property type="entry name" value="PDC2_MCP_like"/>
    <property type="match status" value="1"/>
</dbReference>
<evidence type="ECO:0000256" key="2">
    <source>
        <dbReference type="ARBA" id="ARBA00022475"/>
    </source>
</evidence>
<reference evidence="11 12" key="1">
    <citation type="submission" date="2019-05" db="EMBL/GenBank/DDBJ databases">
        <title>Draft Genome Sequences of Six Type Strains of the Genus Massilia.</title>
        <authorList>
            <person name="Miess H."/>
            <person name="Frediansyhah A."/>
            <person name="Gross H."/>
        </authorList>
    </citation>
    <scope>NUCLEOTIDE SEQUENCE [LARGE SCALE GENOMIC DNA]</scope>
    <source>
        <strain evidence="11 12">DSMZ 26121</strain>
    </source>
</reference>
<dbReference type="PANTHER" id="PTHR46663:SF4">
    <property type="entry name" value="DIGUANYLATE CYCLASE DGCT-RELATED"/>
    <property type="match status" value="1"/>
</dbReference>
<dbReference type="InterPro" id="IPR000160">
    <property type="entry name" value="GGDEF_dom"/>
</dbReference>
<feature type="domain" description="HAMP" evidence="8">
    <location>
        <begin position="316"/>
        <end position="369"/>
    </location>
</feature>
<dbReference type="EMBL" id="JACHXS010000015">
    <property type="protein sequence ID" value="MBB3224942.1"/>
    <property type="molecule type" value="Genomic_DNA"/>
</dbReference>
<dbReference type="GO" id="GO:0007165">
    <property type="term" value="P:signal transduction"/>
    <property type="evidence" value="ECO:0007669"/>
    <property type="project" value="InterPro"/>
</dbReference>
<dbReference type="InterPro" id="IPR052163">
    <property type="entry name" value="DGC-Regulatory_Protein"/>
</dbReference>
<dbReference type="GO" id="GO:0003824">
    <property type="term" value="F:catalytic activity"/>
    <property type="evidence" value="ECO:0007669"/>
    <property type="project" value="UniProtKB-ARBA"/>
</dbReference>
<dbReference type="EMBL" id="CP040017">
    <property type="protein sequence ID" value="QCP09220.1"/>
    <property type="molecule type" value="Genomic_DNA"/>
</dbReference>
<dbReference type="Gene3D" id="1.10.8.500">
    <property type="entry name" value="HAMP domain in histidine kinase"/>
    <property type="match status" value="1"/>
</dbReference>
<protein>
    <submittedName>
        <fullName evidence="10 11">Diguanylate cyclase</fullName>
    </submittedName>
</protein>
<dbReference type="InterPro" id="IPR033479">
    <property type="entry name" value="dCache_1"/>
</dbReference>
<gene>
    <name evidence="11" type="ORF">FCL38_01270</name>
    <name evidence="10" type="ORF">FHS02_005812</name>
</gene>
<dbReference type="Gene3D" id="3.30.450.20">
    <property type="entry name" value="PAS domain"/>
    <property type="match status" value="1"/>
</dbReference>
<reference evidence="10 13" key="2">
    <citation type="submission" date="2020-08" db="EMBL/GenBank/DDBJ databases">
        <title>Genomic Encyclopedia of Type Strains, Phase III (KMG-III): the genomes of soil and plant-associated and newly described type strains.</title>
        <authorList>
            <person name="Whitman W."/>
        </authorList>
    </citation>
    <scope>NUCLEOTIDE SEQUENCE [LARGE SCALE GENOMIC DNA]</scope>
    <source>
        <strain evidence="10 13">CECT 7753</strain>
    </source>
</reference>
<dbReference type="RefSeq" id="WP_137312109.1">
    <property type="nucleotide sequence ID" value="NZ_CP040017.1"/>
</dbReference>
<keyword evidence="3 7" id="KW-0812">Transmembrane</keyword>
<dbReference type="Pfam" id="PF00990">
    <property type="entry name" value="GGDEF"/>
    <property type="match status" value="1"/>
</dbReference>
<organism evidence="10 13">
    <name type="scientific">Pseudoduganella umbonata</name>
    <dbReference type="NCBI Taxonomy" id="864828"/>
    <lineage>
        <taxon>Bacteria</taxon>
        <taxon>Pseudomonadati</taxon>
        <taxon>Pseudomonadota</taxon>
        <taxon>Betaproteobacteria</taxon>
        <taxon>Burkholderiales</taxon>
        <taxon>Oxalobacteraceae</taxon>
        <taxon>Telluria group</taxon>
        <taxon>Pseudoduganella</taxon>
    </lineage>
</organism>